<dbReference type="PANTHER" id="PTHR33288">
    <property type="match status" value="1"/>
</dbReference>
<dbReference type="InterPro" id="IPR003359">
    <property type="entry name" value="PSI_Ycf4_assembly"/>
</dbReference>
<dbReference type="GeneID" id="37277609"/>
<evidence type="ECO:0000256" key="6">
    <source>
        <dbReference type="ARBA" id="ARBA00022989"/>
    </source>
</evidence>
<dbReference type="PANTHER" id="PTHR33288:SF4">
    <property type="entry name" value="PHOTOSYSTEM I ASSEMBLY PROTEIN YCF4"/>
    <property type="match status" value="1"/>
</dbReference>
<dbReference type="GO" id="GO:0015979">
    <property type="term" value="P:photosynthesis"/>
    <property type="evidence" value="ECO:0007669"/>
    <property type="project" value="UniProtKB-UniRule"/>
</dbReference>
<organism evidence="11">
    <name type="scientific">Bryopsis sp. HV04063</name>
    <dbReference type="NCBI Taxonomy" id="1979421"/>
    <lineage>
        <taxon>Eukaryota</taxon>
        <taxon>Viridiplantae</taxon>
        <taxon>Chlorophyta</taxon>
        <taxon>core chlorophytes</taxon>
        <taxon>Ulvophyceae</taxon>
        <taxon>TCBD clade</taxon>
        <taxon>Bryopsidales</taxon>
        <taxon>Bryopsidineae</taxon>
        <taxon>Bryopsidaceae</taxon>
        <taxon>Bryopsis</taxon>
    </lineage>
</organism>
<keyword evidence="5 10" id="KW-0812">Transmembrane</keyword>
<accession>A0A2P0QH93</accession>
<sequence length="186" mass="21816">MNQQPNTNIRRYKIIGARRISNYWWASIICFGSICFLLTGVASYWGTKIFIFGSENIQFFPQGLVMCFYGLLGFIFSIYLWLTIFWSVGGGFNEFDDNQQKVRIFRWGFPGKNRRINLYYNFNEIEGIRVEVKQGLNPKRNIYLQIRGKREIPLIRIGQPLTYQQVEKKAADLAKFLKVSLISDIL</sequence>
<feature type="transmembrane region" description="Helical" evidence="10">
    <location>
        <begin position="21"/>
        <end position="47"/>
    </location>
</feature>
<comment type="subcellular location">
    <subcellularLocation>
        <location evidence="9">Plastid thylakoid membrane</location>
        <topology evidence="9">Multi-pass membrane protein</topology>
    </subcellularLocation>
    <subcellularLocation>
        <location evidence="10">Plastid</location>
        <location evidence="10">Chloroplast thylakoid membrane</location>
        <topology evidence="10">Multi-pass membrane protein</topology>
    </subcellularLocation>
</comment>
<evidence type="ECO:0000256" key="10">
    <source>
        <dbReference type="HAMAP-Rule" id="MF_00437"/>
    </source>
</evidence>
<feature type="transmembrane region" description="Helical" evidence="10">
    <location>
        <begin position="59"/>
        <end position="82"/>
    </location>
</feature>
<dbReference type="NCBIfam" id="NF002712">
    <property type="entry name" value="PRK02542.1"/>
    <property type="match status" value="1"/>
</dbReference>
<keyword evidence="6 10" id="KW-1133">Transmembrane helix</keyword>
<name>A0A2P0QH93_9CHLO</name>
<evidence type="ECO:0000256" key="9">
    <source>
        <dbReference type="ARBA" id="ARBA00046286"/>
    </source>
</evidence>
<comment type="similarity">
    <text evidence="2 10">Belongs to the Ycf4 family.</text>
</comment>
<keyword evidence="4 10" id="KW-0602">Photosynthesis</keyword>
<protein>
    <recommendedName>
        <fullName evidence="3 10">Photosystem I assembly protein Ycf4</fullName>
    </recommendedName>
</protein>
<dbReference type="RefSeq" id="YP_009472421.1">
    <property type="nucleotide sequence ID" value="NC_037363.1"/>
</dbReference>
<evidence type="ECO:0000256" key="8">
    <source>
        <dbReference type="ARBA" id="ARBA00023136"/>
    </source>
</evidence>
<reference evidence="11" key="1">
    <citation type="submission" date="2017-03" db="EMBL/GenBank/DDBJ databases">
        <title>Chloroplast genome evolution in siphonous green algae.</title>
        <authorList>
            <person name="Cremen M.C."/>
            <person name="Marcelino V.R."/>
            <person name="Verbruggen H."/>
        </authorList>
    </citation>
    <scope>NUCLEOTIDE SEQUENCE</scope>
</reference>
<keyword evidence="8 10" id="KW-0472">Membrane</keyword>
<keyword evidence="11" id="KW-0150">Chloroplast</keyword>
<evidence type="ECO:0000256" key="3">
    <source>
        <dbReference type="ARBA" id="ARBA00015395"/>
    </source>
</evidence>
<proteinExistence type="inferred from homology"/>
<dbReference type="HAMAP" id="MF_00437">
    <property type="entry name" value="Ycf4"/>
    <property type="match status" value="1"/>
</dbReference>
<evidence type="ECO:0000313" key="11">
    <source>
        <dbReference type="EMBL" id="ARO74112.1"/>
    </source>
</evidence>
<evidence type="ECO:0000256" key="7">
    <source>
        <dbReference type="ARBA" id="ARBA00023078"/>
    </source>
</evidence>
<evidence type="ECO:0000256" key="5">
    <source>
        <dbReference type="ARBA" id="ARBA00022692"/>
    </source>
</evidence>
<evidence type="ECO:0000256" key="2">
    <source>
        <dbReference type="ARBA" id="ARBA00008198"/>
    </source>
</evidence>
<comment type="function">
    <text evidence="1 10">Seems to be required for the assembly of the photosystem I complex.</text>
</comment>
<dbReference type="EMBL" id="KY819063">
    <property type="protein sequence ID" value="ARO74112.1"/>
    <property type="molecule type" value="Genomic_DNA"/>
</dbReference>
<keyword evidence="7 10" id="KW-0793">Thylakoid</keyword>
<keyword evidence="11" id="KW-0934">Plastid</keyword>
<gene>
    <name evidence="10 11" type="primary">ycf4</name>
</gene>
<geneLocation type="chloroplast" evidence="11"/>
<evidence type="ECO:0000256" key="1">
    <source>
        <dbReference type="ARBA" id="ARBA00002862"/>
    </source>
</evidence>
<evidence type="ECO:0000256" key="4">
    <source>
        <dbReference type="ARBA" id="ARBA00022531"/>
    </source>
</evidence>
<dbReference type="GO" id="GO:0009535">
    <property type="term" value="C:chloroplast thylakoid membrane"/>
    <property type="evidence" value="ECO:0007669"/>
    <property type="project" value="UniProtKB-SubCell"/>
</dbReference>
<dbReference type="GO" id="GO:0009522">
    <property type="term" value="C:photosystem I"/>
    <property type="evidence" value="ECO:0007669"/>
    <property type="project" value="InterPro"/>
</dbReference>
<dbReference type="AlphaFoldDB" id="A0A2P0QH93"/>
<dbReference type="Pfam" id="PF02392">
    <property type="entry name" value="Ycf4"/>
    <property type="match status" value="1"/>
</dbReference>